<feature type="region of interest" description="Disordered" evidence="1">
    <location>
        <begin position="130"/>
        <end position="167"/>
    </location>
</feature>
<reference evidence="2 3" key="1">
    <citation type="submission" date="2023-01" db="EMBL/GenBank/DDBJ databases">
        <title>Analysis of 21 Apiospora genomes using comparative genomics revels a genus with tremendous synthesis potential of carbohydrate active enzymes and secondary metabolites.</title>
        <authorList>
            <person name="Sorensen T."/>
        </authorList>
    </citation>
    <scope>NUCLEOTIDE SEQUENCE [LARGE SCALE GENOMIC DNA]</scope>
    <source>
        <strain evidence="2 3">CBS 33761</strain>
    </source>
</reference>
<evidence type="ECO:0000256" key="1">
    <source>
        <dbReference type="SAM" id="MobiDB-lite"/>
    </source>
</evidence>
<gene>
    <name evidence="2" type="ORF">PG993_001314</name>
</gene>
<dbReference type="EMBL" id="JAQQWK010000001">
    <property type="protein sequence ID" value="KAK8056087.1"/>
    <property type="molecule type" value="Genomic_DNA"/>
</dbReference>
<keyword evidence="3" id="KW-1185">Reference proteome</keyword>
<proteinExistence type="predicted"/>
<feature type="compositionally biased region" description="Acidic residues" evidence="1">
    <location>
        <begin position="130"/>
        <end position="149"/>
    </location>
</feature>
<evidence type="ECO:0000313" key="2">
    <source>
        <dbReference type="EMBL" id="KAK8056087.1"/>
    </source>
</evidence>
<accession>A0ABR1UB18</accession>
<name>A0ABR1UB18_9PEZI</name>
<protein>
    <submittedName>
        <fullName evidence="2">Uncharacterized protein</fullName>
    </submittedName>
</protein>
<comment type="caution">
    <text evidence="2">The sequence shown here is derived from an EMBL/GenBank/DDBJ whole genome shotgun (WGS) entry which is preliminary data.</text>
</comment>
<organism evidence="2 3">
    <name type="scientific">Apiospora rasikravindrae</name>
    <dbReference type="NCBI Taxonomy" id="990691"/>
    <lineage>
        <taxon>Eukaryota</taxon>
        <taxon>Fungi</taxon>
        <taxon>Dikarya</taxon>
        <taxon>Ascomycota</taxon>
        <taxon>Pezizomycotina</taxon>
        <taxon>Sordariomycetes</taxon>
        <taxon>Xylariomycetidae</taxon>
        <taxon>Amphisphaeriales</taxon>
        <taxon>Apiosporaceae</taxon>
        <taxon>Apiospora</taxon>
    </lineage>
</organism>
<dbReference type="Proteomes" id="UP001444661">
    <property type="component" value="Unassembled WGS sequence"/>
</dbReference>
<feature type="compositionally biased region" description="Polar residues" evidence="1">
    <location>
        <begin position="155"/>
        <end position="167"/>
    </location>
</feature>
<sequence>MAFPAPDTTRARLRREICDVVNDIGSVDNCNVLATIDKPESCTSPPELQQRLRDALARWFSLGAAAGPGTHSLVYDFGDYKSDQALALGALSPGGETTQFHSLRSVGEELNCEVFLIKLKRKDTGVEDWGYDGETMCEETESDEDDEGEDKSSSVRSIITSLDLVNS</sequence>
<evidence type="ECO:0000313" key="3">
    <source>
        <dbReference type="Proteomes" id="UP001444661"/>
    </source>
</evidence>